<gene>
    <name evidence="2" type="ORF">PACLA_8A039756</name>
</gene>
<protein>
    <submittedName>
        <fullName evidence="2">Kelch 12</fullName>
    </submittedName>
</protein>
<feature type="region of interest" description="Disordered" evidence="1">
    <location>
        <begin position="369"/>
        <end position="398"/>
    </location>
</feature>
<dbReference type="SUPFAM" id="SSF50965">
    <property type="entry name" value="Galactose oxidase, central domain"/>
    <property type="match status" value="2"/>
</dbReference>
<dbReference type="SMART" id="SM00225">
    <property type="entry name" value="BTB"/>
    <property type="match status" value="1"/>
</dbReference>
<comment type="caution">
    <text evidence="2">The sequence shown here is derived from an EMBL/GenBank/DDBJ whole genome shotgun (WGS) entry which is preliminary data.</text>
</comment>
<dbReference type="InterPro" id="IPR052392">
    <property type="entry name" value="Kelch-BTB_domain-containing"/>
</dbReference>
<dbReference type="SMART" id="SM00612">
    <property type="entry name" value="Kelch"/>
    <property type="match status" value="6"/>
</dbReference>
<sequence length="903" mass="102391">MKPAPKMQDEEAGSSSCDLNIIVEGKQYGAHWYILREKSKFFEEFYRRKNGRKKSIDGTKTCVHLRGVSSKLVGLFLQYVYTNSSKNDEHFQLDLKEINDVLKFSIMFGLKDLEMGKSTGLDVEAQLGSSEIKAQRMSELHRNLLLFLYAKTAVYKTSDIAKFVAHKAYTTANMECLFEVLKILSCNGEKMAMRLRLLDILITLFTVSLDQDVIEVDMKGPEVVAKDFKPGRSKEFDTQSTGKIKKTLFLKPGLVTETANPQRNGAKCKHSIDHQGNDTNRKFSPSQNSKKVNENKTTEGRNANSNRISKEMTERQGKGNDNNFMISGKARPKPKRSKQLCSKPKRSPANRRIALIKEHLERINEHIERENAQGKRAHEENASAKSRIPQNKSAVRDNGQTKRIGNKFARVDMPETRVVKQSVRVEDNTSREDKHVYSSQEHVFGQDGHVLCDDEHGLDDEGHVSGGTEHVLGDEEHDVRGNNERACFHGHVHNSTLTREYKEVACDTNMMRKGQVNEMLKSMNDMDDRMPESNYDQEPAIITRKIRKMWTKDFQTNFPIIQSQDDKKAYNKKGLDQNPKSACNEGIPNKNSEIEQQPLKCEEVVRERIYLTGGIQKDDYFAHKAILELNTETGTYTTREAMCSGRYNHGIAQLGNEIYLVGGNSGFFEQLRSAESYSPEHEQWTIKPSMHEARDEFSLAVCDGSLYAIGGHNGIQDLRSVERFDARENSWRFVSPMRNYRAGACAVAVDNRSIYVIGGFNGQTYLTNVEQYDVTADVWIEIQPNNIKRAYSCTVLFEHGIYIFGGFDGQSALSSCEMYDIKAGAWETLPDMHTPRMNATAVAYTGGLFVFGGECDSVFLETVECYNMKNKTWSFVHRLPQPMAGLRACVYIRGNRDSKNSGN</sequence>
<feature type="compositionally biased region" description="Basic and acidic residues" evidence="1">
    <location>
        <begin position="308"/>
        <end position="318"/>
    </location>
</feature>
<dbReference type="InterPro" id="IPR011043">
    <property type="entry name" value="Gal_Oxase/kelch_b-propeller"/>
</dbReference>
<dbReference type="InterPro" id="IPR006652">
    <property type="entry name" value="Kelch_1"/>
</dbReference>
<dbReference type="AlphaFoldDB" id="A0A6S7H237"/>
<dbReference type="Pfam" id="PF24681">
    <property type="entry name" value="Kelch_KLHDC2_KLHL20_DRC7"/>
    <property type="match status" value="1"/>
</dbReference>
<dbReference type="EMBL" id="CACRXK020003319">
    <property type="protein sequence ID" value="CAB3998298.1"/>
    <property type="molecule type" value="Genomic_DNA"/>
</dbReference>
<dbReference type="Gene3D" id="2.120.10.80">
    <property type="entry name" value="Kelch-type beta propeller"/>
    <property type="match status" value="2"/>
</dbReference>
<dbReference type="PANTHER" id="PTHR46375">
    <property type="entry name" value="KELCH REPEAT AND BTB DOMAIN-CONTAINING PROTEIN 13-RELATED"/>
    <property type="match status" value="1"/>
</dbReference>
<dbReference type="OrthoDB" id="45365at2759"/>
<organism evidence="2 3">
    <name type="scientific">Paramuricea clavata</name>
    <name type="common">Red gorgonian</name>
    <name type="synonym">Violescent sea-whip</name>
    <dbReference type="NCBI Taxonomy" id="317549"/>
    <lineage>
        <taxon>Eukaryota</taxon>
        <taxon>Metazoa</taxon>
        <taxon>Cnidaria</taxon>
        <taxon>Anthozoa</taxon>
        <taxon>Octocorallia</taxon>
        <taxon>Malacalcyonacea</taxon>
        <taxon>Plexauridae</taxon>
        <taxon>Paramuricea</taxon>
    </lineage>
</organism>
<dbReference type="Gene3D" id="3.30.710.10">
    <property type="entry name" value="Potassium Channel Kv1.1, Chain A"/>
    <property type="match status" value="1"/>
</dbReference>
<feature type="region of interest" description="Disordered" evidence="1">
    <location>
        <begin position="255"/>
        <end position="350"/>
    </location>
</feature>
<feature type="compositionally biased region" description="Basic and acidic residues" evidence="1">
    <location>
        <begin position="369"/>
        <end position="382"/>
    </location>
</feature>
<dbReference type="CDD" id="cd18186">
    <property type="entry name" value="BTB_POZ_ZBTB_KLHL-like"/>
    <property type="match status" value="1"/>
</dbReference>
<dbReference type="Pfam" id="PF00651">
    <property type="entry name" value="BTB"/>
    <property type="match status" value="1"/>
</dbReference>
<evidence type="ECO:0000313" key="3">
    <source>
        <dbReference type="Proteomes" id="UP001152795"/>
    </source>
</evidence>
<dbReference type="Pfam" id="PF01344">
    <property type="entry name" value="Kelch_1"/>
    <property type="match status" value="2"/>
</dbReference>
<evidence type="ECO:0000313" key="2">
    <source>
        <dbReference type="EMBL" id="CAB3998298.1"/>
    </source>
</evidence>
<accession>A0A6S7H237</accession>
<feature type="compositionally biased region" description="Basic residues" evidence="1">
    <location>
        <begin position="330"/>
        <end position="349"/>
    </location>
</feature>
<evidence type="ECO:0000256" key="1">
    <source>
        <dbReference type="SAM" id="MobiDB-lite"/>
    </source>
</evidence>
<dbReference type="InterPro" id="IPR011333">
    <property type="entry name" value="SKP1/BTB/POZ_sf"/>
</dbReference>
<dbReference type="PANTHER" id="PTHR46375:SF3">
    <property type="entry name" value="KELCH REPEAT AND BTB DOMAIN-CONTAINING PROTEIN 13"/>
    <property type="match status" value="1"/>
</dbReference>
<dbReference type="SUPFAM" id="SSF54695">
    <property type="entry name" value="POZ domain"/>
    <property type="match status" value="1"/>
</dbReference>
<reference evidence="2" key="1">
    <citation type="submission" date="2020-04" db="EMBL/GenBank/DDBJ databases">
        <authorList>
            <person name="Alioto T."/>
            <person name="Alioto T."/>
            <person name="Gomez Garrido J."/>
        </authorList>
    </citation>
    <scope>NUCLEOTIDE SEQUENCE</scope>
    <source>
        <strain evidence="2">A484AB</strain>
    </source>
</reference>
<dbReference type="PROSITE" id="PS50097">
    <property type="entry name" value="BTB"/>
    <property type="match status" value="1"/>
</dbReference>
<dbReference type="InterPro" id="IPR015915">
    <property type="entry name" value="Kelch-typ_b-propeller"/>
</dbReference>
<dbReference type="InterPro" id="IPR000210">
    <property type="entry name" value="BTB/POZ_dom"/>
</dbReference>
<keyword evidence="3" id="KW-1185">Reference proteome</keyword>
<proteinExistence type="predicted"/>
<feature type="compositionally biased region" description="Basic and acidic residues" evidence="1">
    <location>
        <begin position="270"/>
        <end position="281"/>
    </location>
</feature>
<dbReference type="PRINTS" id="PR00501">
    <property type="entry name" value="KELCHREPEAT"/>
</dbReference>
<dbReference type="Proteomes" id="UP001152795">
    <property type="component" value="Unassembled WGS sequence"/>
</dbReference>
<name>A0A6S7H237_PARCT</name>